<dbReference type="EMBL" id="BSXG01000092">
    <property type="protein sequence ID" value="GME40290.1"/>
    <property type="molecule type" value="Genomic_DNA"/>
</dbReference>
<gene>
    <name evidence="1" type="primary">g7892</name>
    <name evidence="1" type="ORF">NpPPO83_00007892</name>
</gene>
<comment type="caution">
    <text evidence="1">The sequence shown here is derived from an EMBL/GenBank/DDBJ whole genome shotgun (WGS) entry which is preliminary data.</text>
</comment>
<sequence>MATTPQEKAALSSLPRVYDHTANPETTLLPHLRPHLPNSIPIYRRIQFGFRSPHTHILATVPIEDDGATAETPAPTNGEGQHRCLAAAYIDRSRRPETECWIHLSWDAPSHRAPSCACSAHLLALLHAAAALPYPPLTPEQEEDIWRAVRASGAADAAARFHAHTAAPAAAYLERLDEPALLKVGTMHERGVEWVRGRGWLERGDHGKVFLYRKYVFDGMGVAAAAAGETPGEGLRWGRVREEDLALARSRTAIPRTDRTLRVLPSVAVFPEGGKQPVAWAFLGVDGSLSGLHVEPEYRGRGLAKAMGRKLFREGWGAFGDELNGLAHADVALENSESNGVCRSLGGVDDRWHVAWVRIDLDGVREAVDASQ</sequence>
<evidence type="ECO:0000313" key="1">
    <source>
        <dbReference type="EMBL" id="GME40290.1"/>
    </source>
</evidence>
<reference evidence="1" key="1">
    <citation type="submission" date="2024-09" db="EMBL/GenBank/DDBJ databases">
        <title>Draft Genome Sequences of Neofusicoccum parvum.</title>
        <authorList>
            <person name="Ashida A."/>
            <person name="Camagna M."/>
            <person name="Tanaka A."/>
            <person name="Takemoto D."/>
        </authorList>
    </citation>
    <scope>NUCLEOTIDE SEQUENCE</scope>
    <source>
        <strain evidence="1">PPO83</strain>
    </source>
</reference>
<dbReference type="Proteomes" id="UP001165186">
    <property type="component" value="Unassembled WGS sequence"/>
</dbReference>
<name>A0ACB5SGY9_9PEZI</name>
<keyword evidence="2" id="KW-1185">Reference proteome</keyword>
<protein>
    <submittedName>
        <fullName evidence="1">Uncharacterized protein</fullName>
    </submittedName>
</protein>
<accession>A0ACB5SGY9</accession>
<evidence type="ECO:0000313" key="2">
    <source>
        <dbReference type="Proteomes" id="UP001165186"/>
    </source>
</evidence>
<proteinExistence type="predicted"/>
<organism evidence="1 2">
    <name type="scientific">Neofusicoccum parvum</name>
    <dbReference type="NCBI Taxonomy" id="310453"/>
    <lineage>
        <taxon>Eukaryota</taxon>
        <taxon>Fungi</taxon>
        <taxon>Dikarya</taxon>
        <taxon>Ascomycota</taxon>
        <taxon>Pezizomycotina</taxon>
        <taxon>Dothideomycetes</taxon>
        <taxon>Dothideomycetes incertae sedis</taxon>
        <taxon>Botryosphaeriales</taxon>
        <taxon>Botryosphaeriaceae</taxon>
        <taxon>Neofusicoccum</taxon>
    </lineage>
</organism>